<keyword evidence="2" id="KW-1185">Reference proteome</keyword>
<evidence type="ECO:0000313" key="1">
    <source>
        <dbReference type="EMBL" id="GMN58685.1"/>
    </source>
</evidence>
<protein>
    <submittedName>
        <fullName evidence="1">Uncharacterized protein</fullName>
    </submittedName>
</protein>
<accession>A0AA88J075</accession>
<dbReference type="AlphaFoldDB" id="A0AA88J075"/>
<reference evidence="1" key="1">
    <citation type="submission" date="2023-07" db="EMBL/GenBank/DDBJ databases">
        <title>draft genome sequence of fig (Ficus carica).</title>
        <authorList>
            <person name="Takahashi T."/>
            <person name="Nishimura K."/>
        </authorList>
    </citation>
    <scope>NUCLEOTIDE SEQUENCE</scope>
</reference>
<name>A0AA88J075_FICCA</name>
<proteinExistence type="predicted"/>
<gene>
    <name evidence="1" type="ORF">TIFTF001_027772</name>
</gene>
<comment type="caution">
    <text evidence="1">The sequence shown here is derived from an EMBL/GenBank/DDBJ whole genome shotgun (WGS) entry which is preliminary data.</text>
</comment>
<organism evidence="1 2">
    <name type="scientific">Ficus carica</name>
    <name type="common">Common fig</name>
    <dbReference type="NCBI Taxonomy" id="3494"/>
    <lineage>
        <taxon>Eukaryota</taxon>
        <taxon>Viridiplantae</taxon>
        <taxon>Streptophyta</taxon>
        <taxon>Embryophyta</taxon>
        <taxon>Tracheophyta</taxon>
        <taxon>Spermatophyta</taxon>
        <taxon>Magnoliopsida</taxon>
        <taxon>eudicotyledons</taxon>
        <taxon>Gunneridae</taxon>
        <taxon>Pentapetalae</taxon>
        <taxon>rosids</taxon>
        <taxon>fabids</taxon>
        <taxon>Rosales</taxon>
        <taxon>Moraceae</taxon>
        <taxon>Ficeae</taxon>
        <taxon>Ficus</taxon>
    </lineage>
</organism>
<dbReference type="EMBL" id="BTGU01000080">
    <property type="protein sequence ID" value="GMN58685.1"/>
    <property type="molecule type" value="Genomic_DNA"/>
</dbReference>
<sequence length="214" mass="23412">MVHLSIEEEKQNIICGERVLNKPPKLIPQVRSRLAKLQAASFVAATPRVATRTSSAFTAIIMSTLKVKKEYISHAKVMEKMGSAKSPIFRGKGKAGDLGKSVVEPIDLDFGSSKFSSTSRSQKRKWSKPVTCDLVLPDSVSLQNDLRAIATSGLGLLTQADLDHFLGVHPQELVDSFFDEYAEWALCYLPLCSALEKSEGEGLRDCRTAGEAID</sequence>
<dbReference type="Proteomes" id="UP001187192">
    <property type="component" value="Unassembled WGS sequence"/>
</dbReference>
<evidence type="ECO:0000313" key="2">
    <source>
        <dbReference type="Proteomes" id="UP001187192"/>
    </source>
</evidence>